<dbReference type="InterPro" id="IPR051063">
    <property type="entry name" value="PDI"/>
</dbReference>
<feature type="compositionally biased region" description="Pro residues" evidence="1">
    <location>
        <begin position="183"/>
        <end position="193"/>
    </location>
</feature>
<proteinExistence type="predicted"/>
<sequence>MSNKKRNLLFQIFIFACSLMSIISQVFELTEVSFDLYTRDKDVMLVEFIMPWCRHCQALQPEWEKATQILAENREYVMGKVNCWESGKSLCDKLKIAMYPEIRLYRHGVYTETYEGERTAAALLDFVQRAQATAGHVGPPATSSVLQAPVATPPAPQQVAIQPAVLKPTMPPLQYPQYNPTPQSYPPAYPPEMPSVSYSSQPNQPPLQQQLYPPKVQLPPYYPPPPPPRLPPPMRQVPQPYKPLAPPYLPPTPPKMVVTSEQFYTTPLSGAYQAPPGAINLPIQTISAKPDQEFNFYETIVPPPPNSGSNFQVQEMPMGNFQPPNIASASVAAQRLGQTTLGNGQFIPGRETQAFEAPLQTPSLPNIESLYGPQREVQGVPADVYSQNGYETQQQYTANIPNAANQMSFTTPIKPNYIPPQTYRYTHNMKASQLQQPKPMYYSYQGAAKNEQHVKDIAGPSLHGPSLANYLATLQSPPASIPPAAQQYQQKYQTQSQQYNKQQQQQYKNPQTGAGNPHGSGPSDLLYNHKTLSNPSALFAPEAQAQEKMFQDTSGVIHYSKKEDMPQVNNVKVSYDKRLNQYLNSDKIKETNYPNPAPLVYHFGNSTWPHEKVKLKLSFEPSANGKYEMKVNGPFDVYGKKIPKVTRNEVKMKSVDYDHLSDEDKLKLSQQINREEIMEDARESYDSKYLPPTNRGYKSPPSFLKSDETDGIRRPLVRVNIPRYANKSVVLTNILPGSKKSLSIKLPVNVSLETVLKNIYNHMYEYYFHKTPSESNTKEEATARKVIQELINKDMKNISNYISTQTKGSINNKINSKLFETSTLQGDLPAYVRPNTIVEPSEENNLKIEPIQTIYSYNNASIIEPNSENIENENKIEQVKLEGSESTSATQSDQSILSSNDHDNYRDSEQGITRSNFPPYQENQPYTLKLRGSLESNIKTLEFIHKNNLINNDNKDLVNSLLSLPLSAIAEEHYKKSTVGRQSVPFAFNPQTSSIKHQITSQLINNSTVDKLQTINGLGKNPVKFEKPYKAVPLLKPYKPLKNLKDYIMPISNEANYFLIDTTGVSKNKPMIIETVAEYLKKKNSHMQKSQSQYNVKDSHVFNRMISKKPSETYKINSRAKPTFKTEYNNNKEHYFKPVQNLQQISFLNKQQDVQRPLFNSHEIKANSWSSNLFLNSKPKFKIQKPKSFDNIISKNIQPMIGPTLSAYVGKQNDDSYSINLQKVRADFSDTSYRSGVNSVEPSINKAKSYKNEGDDVIIGEPRVIGESPDIKEQRNTEMLNKDEAQRPFKNADEFFGSSIIEKNTLEDNQRPFNLKTPKSNHLYSDSARYKGSVYTLDEELKETEKKNEKSSDASESNDEQWDKKVFVPGSSNIIASRNLPGSSNIIGSSNALGFSDVQDFRDLAGNLPREDNDISKKSSIPSSPLFTNDEILDQRNRIMRHKLVLMKRDKVLNKRMNKEDEYSMKNVSNTNKMSENKVLDNLNQVDEKVLNDNYQDNKTLSKDFNATQRVLQKRDVIQKQKSLREIKTNKKNTIRHTSTMKKKKKKTFTALNNETTFKREDSEFSNFTFNPKKNVSQNLFDDSDMGQLLPMENEDNGLSASLEPEKKIVIKTSDITERVK</sequence>
<keyword evidence="3" id="KW-1185">Reference proteome</keyword>
<dbReference type="InterPro" id="IPR036249">
    <property type="entry name" value="Thioredoxin-like_sf"/>
</dbReference>
<feature type="domain" description="Thioredoxin" evidence="2">
    <location>
        <begin position="18"/>
        <end position="132"/>
    </location>
</feature>
<gene>
    <name evidence="4" type="primary">LOC124815218</name>
</gene>
<dbReference type="Gene3D" id="3.40.30.10">
    <property type="entry name" value="Glutaredoxin"/>
    <property type="match status" value="1"/>
</dbReference>
<feature type="compositionally biased region" description="Pro residues" evidence="1">
    <location>
        <begin position="216"/>
        <end position="235"/>
    </location>
</feature>
<dbReference type="PANTHER" id="PTHR45672">
    <property type="entry name" value="PROTEIN DISULFIDE-ISOMERASE C17H9.14C-RELATED"/>
    <property type="match status" value="1"/>
</dbReference>
<feature type="region of interest" description="Disordered" evidence="1">
    <location>
        <begin position="172"/>
        <end position="235"/>
    </location>
</feature>
<dbReference type="SUPFAM" id="SSF52833">
    <property type="entry name" value="Thioredoxin-like"/>
    <property type="match status" value="1"/>
</dbReference>
<dbReference type="Pfam" id="PF00085">
    <property type="entry name" value="Thioredoxin"/>
    <property type="match status" value="1"/>
</dbReference>
<feature type="compositionally biased region" description="Basic and acidic residues" evidence="1">
    <location>
        <begin position="1343"/>
        <end position="1353"/>
    </location>
</feature>
<evidence type="ECO:0000256" key="1">
    <source>
        <dbReference type="SAM" id="MobiDB-lite"/>
    </source>
</evidence>
<organism evidence="3 4">
    <name type="scientific">Hydra vulgaris</name>
    <name type="common">Hydra</name>
    <name type="synonym">Hydra attenuata</name>
    <dbReference type="NCBI Taxonomy" id="6087"/>
    <lineage>
        <taxon>Eukaryota</taxon>
        <taxon>Metazoa</taxon>
        <taxon>Cnidaria</taxon>
        <taxon>Hydrozoa</taxon>
        <taxon>Hydroidolina</taxon>
        <taxon>Anthoathecata</taxon>
        <taxon>Aplanulata</taxon>
        <taxon>Hydridae</taxon>
        <taxon>Hydra</taxon>
    </lineage>
</organism>
<accession>A0ABM4DEC4</accession>
<feature type="compositionally biased region" description="Polar residues" evidence="1">
    <location>
        <begin position="910"/>
        <end position="924"/>
    </location>
</feature>
<dbReference type="Proteomes" id="UP001652625">
    <property type="component" value="Chromosome 13"/>
</dbReference>
<dbReference type="RefSeq" id="XP_065672764.1">
    <property type="nucleotide sequence ID" value="XM_065816692.1"/>
</dbReference>
<name>A0ABM4DEC4_HYDVU</name>
<reference evidence="4" key="1">
    <citation type="submission" date="2025-08" db="UniProtKB">
        <authorList>
            <consortium name="RefSeq"/>
        </authorList>
    </citation>
    <scope>IDENTIFICATION</scope>
</reference>
<evidence type="ECO:0000313" key="3">
    <source>
        <dbReference type="Proteomes" id="UP001652625"/>
    </source>
</evidence>
<feature type="region of interest" description="Disordered" evidence="1">
    <location>
        <begin position="1341"/>
        <end position="1363"/>
    </location>
</feature>
<dbReference type="InterPro" id="IPR013766">
    <property type="entry name" value="Thioredoxin_domain"/>
</dbReference>
<dbReference type="CDD" id="cd02961">
    <property type="entry name" value="PDI_a_family"/>
    <property type="match status" value="1"/>
</dbReference>
<feature type="compositionally biased region" description="Low complexity" evidence="1">
    <location>
        <begin position="206"/>
        <end position="215"/>
    </location>
</feature>
<evidence type="ECO:0000313" key="4">
    <source>
        <dbReference type="RefSeq" id="XP_065672764.1"/>
    </source>
</evidence>
<feature type="region of interest" description="Disordered" evidence="1">
    <location>
        <begin position="880"/>
        <end position="924"/>
    </location>
</feature>
<feature type="compositionally biased region" description="Low complexity" evidence="1">
    <location>
        <begin position="478"/>
        <end position="511"/>
    </location>
</feature>
<protein>
    <submittedName>
        <fullName evidence="4">Uncharacterized protein LOC124815218 isoform X2</fullName>
    </submittedName>
</protein>
<evidence type="ECO:0000259" key="2">
    <source>
        <dbReference type="PROSITE" id="PS51352"/>
    </source>
</evidence>
<dbReference type="PROSITE" id="PS51352">
    <property type="entry name" value="THIOREDOXIN_2"/>
    <property type="match status" value="1"/>
</dbReference>
<feature type="compositionally biased region" description="Basic and acidic residues" evidence="1">
    <location>
        <begin position="900"/>
        <end position="909"/>
    </location>
</feature>
<feature type="compositionally biased region" description="Polar residues" evidence="1">
    <location>
        <begin position="884"/>
        <end position="899"/>
    </location>
</feature>
<dbReference type="GeneID" id="124815218"/>
<feature type="region of interest" description="Disordered" evidence="1">
    <location>
        <begin position="478"/>
        <end position="524"/>
    </location>
</feature>
<dbReference type="PROSITE" id="PS51257">
    <property type="entry name" value="PROKAR_LIPOPROTEIN"/>
    <property type="match status" value="1"/>
</dbReference>